<evidence type="ECO:0000259" key="1">
    <source>
        <dbReference type="PROSITE" id="PS50263"/>
    </source>
</evidence>
<name>A0ABW7NBY5_9BACT</name>
<proteinExistence type="predicted"/>
<dbReference type="Pfam" id="PF00795">
    <property type="entry name" value="CN_hydrolase"/>
    <property type="match status" value="1"/>
</dbReference>
<dbReference type="PANTHER" id="PTHR47799">
    <property type="entry name" value="OMEGA-AMIDASE YAFV"/>
    <property type="match status" value="1"/>
</dbReference>
<dbReference type="PANTHER" id="PTHR47799:SF1">
    <property type="entry name" value="OMEGA-AMIDASE YAFV"/>
    <property type="match status" value="1"/>
</dbReference>
<dbReference type="Proteomes" id="UP001610063">
    <property type="component" value="Unassembled WGS sequence"/>
</dbReference>
<feature type="domain" description="CN hydrolase" evidence="1">
    <location>
        <begin position="5"/>
        <end position="244"/>
    </location>
</feature>
<comment type="caution">
    <text evidence="2">The sequence shown here is derived from an EMBL/GenBank/DDBJ whole genome shotgun (WGS) entry which is preliminary data.</text>
</comment>
<dbReference type="InterPro" id="IPR003010">
    <property type="entry name" value="C-N_Hydrolase"/>
</dbReference>
<dbReference type="InterPro" id="IPR036526">
    <property type="entry name" value="C-N_Hydrolase_sf"/>
</dbReference>
<dbReference type="Gene3D" id="3.60.110.10">
    <property type="entry name" value="Carbon-nitrogen hydrolase"/>
    <property type="match status" value="1"/>
</dbReference>
<sequence length="263" mass="30169">MTDELKIALIQSDIHWENTEANLGMFEEKIWKLESRPDLIILPEMFTTGFSMKAAELAEVAHTKTFRWMKQQAAQTKAVIMGSYILREGESFYNRLYVVYPDGASQYYDKKHLFGLAGENVGYTAGTERLIVEVNGWKLMPLICYDLRFPAWARSRSTENSLYEYDALVYVANWPEPRIHAWNTLLAARAIENIAYCMGVNRIGTDGVGAQYVGHSAVYNFKGEVMAFSEKEENLTATLSALDLQSFRERFPFQQDADRFSFE</sequence>
<dbReference type="InterPro" id="IPR052737">
    <property type="entry name" value="Omega-amidase_YafV"/>
</dbReference>
<dbReference type="CDD" id="cd07575">
    <property type="entry name" value="Xc-1258_like"/>
    <property type="match status" value="1"/>
</dbReference>
<dbReference type="EMBL" id="JBIPKE010000019">
    <property type="protein sequence ID" value="MFH6985126.1"/>
    <property type="molecule type" value="Genomic_DNA"/>
</dbReference>
<keyword evidence="3" id="KW-1185">Reference proteome</keyword>
<gene>
    <name evidence="2" type="ORF">ACHKAR_16865</name>
</gene>
<evidence type="ECO:0000313" key="2">
    <source>
        <dbReference type="EMBL" id="MFH6985126.1"/>
    </source>
</evidence>
<dbReference type="SUPFAM" id="SSF56317">
    <property type="entry name" value="Carbon-nitrogen hydrolase"/>
    <property type="match status" value="1"/>
</dbReference>
<dbReference type="RefSeq" id="WP_395418596.1">
    <property type="nucleotide sequence ID" value="NZ_JBIPKE010000019.1"/>
</dbReference>
<evidence type="ECO:0000313" key="3">
    <source>
        <dbReference type="Proteomes" id="UP001610063"/>
    </source>
</evidence>
<organism evidence="2 3">
    <name type="scientific">Marinoscillum luteum</name>
    <dbReference type="NCBI Taxonomy" id="861051"/>
    <lineage>
        <taxon>Bacteria</taxon>
        <taxon>Pseudomonadati</taxon>
        <taxon>Bacteroidota</taxon>
        <taxon>Cytophagia</taxon>
        <taxon>Cytophagales</taxon>
        <taxon>Reichenbachiellaceae</taxon>
        <taxon>Marinoscillum</taxon>
    </lineage>
</organism>
<accession>A0ABW7NBY5</accession>
<protein>
    <submittedName>
        <fullName evidence="2">Amidohydrolase</fullName>
    </submittedName>
</protein>
<reference evidence="2 3" key="1">
    <citation type="journal article" date="2013" name="Int. J. Syst. Evol. Microbiol.">
        <title>Marinoscillum luteum sp. nov., isolated from marine sediment.</title>
        <authorList>
            <person name="Cha I.T."/>
            <person name="Park S.J."/>
            <person name="Kim S.J."/>
            <person name="Kim J.G."/>
            <person name="Jung M.Y."/>
            <person name="Shin K.S."/>
            <person name="Kwon K.K."/>
            <person name="Yang S.H."/>
            <person name="Seo Y.S."/>
            <person name="Rhee S.K."/>
        </authorList>
    </citation>
    <scope>NUCLEOTIDE SEQUENCE [LARGE SCALE GENOMIC DNA]</scope>
    <source>
        <strain evidence="2 3">KCTC 23939</strain>
    </source>
</reference>
<dbReference type="PROSITE" id="PS50263">
    <property type="entry name" value="CN_HYDROLASE"/>
    <property type="match status" value="1"/>
</dbReference>
<dbReference type="NCBIfam" id="NF007757">
    <property type="entry name" value="PRK10438.1"/>
    <property type="match status" value="1"/>
</dbReference>